<organism evidence="1 2">
    <name type="scientific">Rhizobium leguminosarum bv. trifolii WSM2297</name>
    <dbReference type="NCBI Taxonomy" id="754762"/>
    <lineage>
        <taxon>Bacteria</taxon>
        <taxon>Pseudomonadati</taxon>
        <taxon>Pseudomonadota</taxon>
        <taxon>Alphaproteobacteria</taxon>
        <taxon>Hyphomicrobiales</taxon>
        <taxon>Rhizobiaceae</taxon>
        <taxon>Rhizobium/Agrobacterium group</taxon>
        <taxon>Rhizobium</taxon>
    </lineage>
</organism>
<reference evidence="1 2" key="1">
    <citation type="submission" date="2012-02" db="EMBL/GenBank/DDBJ databases">
        <title>Improved High-Quality Draft Sequence of Rhizobium leguminosarum bv. trifolii WSM2297.</title>
        <authorList>
            <consortium name="US DOE Joint Genome Institute"/>
            <person name="Lucas S."/>
            <person name="Han J."/>
            <person name="Lapidus A."/>
            <person name="Cheng J.-F."/>
            <person name="Goodwin L."/>
            <person name="Pitluck S."/>
            <person name="Peters L."/>
            <person name="Ovchinnikova G."/>
            <person name="Zhang X."/>
            <person name="Detter J.C."/>
            <person name="Han C."/>
            <person name="Tapia R."/>
            <person name="Land M."/>
            <person name="Hauser L."/>
            <person name="Kyrpides N."/>
            <person name="Ivanova N."/>
            <person name="Pagani I."/>
            <person name="Brau L."/>
            <person name="Yates R."/>
            <person name="O'Hara G."/>
            <person name="Rui T."/>
            <person name="Howieson J."/>
            <person name="Reeve W."/>
            <person name="Woyke T."/>
        </authorList>
    </citation>
    <scope>NUCLEOTIDE SEQUENCE [LARGE SCALE GENOMIC DNA]</scope>
    <source>
        <strain evidence="1 2">WSM2297</strain>
    </source>
</reference>
<dbReference type="AlphaFoldDB" id="J0C9V1"/>
<dbReference type="EMBL" id="JH719395">
    <property type="protein sequence ID" value="EJC79842.1"/>
    <property type="molecule type" value="Genomic_DNA"/>
</dbReference>
<evidence type="ECO:0000313" key="1">
    <source>
        <dbReference type="EMBL" id="EJC79842.1"/>
    </source>
</evidence>
<accession>J0C9V1</accession>
<sequence>MGGGGRGPSHEQKQQATARVYASTWRNLFVDIRLDDPGEIA</sequence>
<gene>
    <name evidence="1" type="ORF">Rleg4DRAFT_1444</name>
</gene>
<protein>
    <submittedName>
        <fullName evidence="1">Uncharacterized protein</fullName>
    </submittedName>
</protein>
<dbReference type="HOGENOM" id="CLU_3275655_0_0_5"/>
<proteinExistence type="predicted"/>
<dbReference type="Proteomes" id="UP000005732">
    <property type="component" value="Unassembled WGS sequence"/>
</dbReference>
<name>J0C9V1_RHILT</name>
<evidence type="ECO:0000313" key="2">
    <source>
        <dbReference type="Proteomes" id="UP000005732"/>
    </source>
</evidence>